<evidence type="ECO:0000256" key="6">
    <source>
        <dbReference type="SAM" id="Phobius"/>
    </source>
</evidence>
<dbReference type="KEGG" id="fwa:DCMF_05425"/>
<feature type="transmembrane region" description="Helical" evidence="6">
    <location>
        <begin position="155"/>
        <end position="172"/>
    </location>
</feature>
<feature type="domain" description="EamA" evidence="7">
    <location>
        <begin position="152"/>
        <end position="283"/>
    </location>
</feature>
<feature type="transmembrane region" description="Helical" evidence="6">
    <location>
        <begin position="210"/>
        <end position="227"/>
    </location>
</feature>
<accession>A0A3G1KPB3</accession>
<dbReference type="SUPFAM" id="SSF103481">
    <property type="entry name" value="Multidrug resistance efflux transporter EmrE"/>
    <property type="match status" value="2"/>
</dbReference>
<feature type="transmembrane region" description="Helical" evidence="6">
    <location>
        <begin position="75"/>
        <end position="93"/>
    </location>
</feature>
<feature type="transmembrane region" description="Helical" evidence="6">
    <location>
        <begin position="184"/>
        <end position="204"/>
    </location>
</feature>
<dbReference type="Proteomes" id="UP000323521">
    <property type="component" value="Chromosome"/>
</dbReference>
<sequence>MMIKNEEIRFYVMGPIQMIFSSVSFAFMSYFAKLASYDVPSTEVSFFRLALGVFVTLVLVAQGRVKLMTENFKLLFVRGIFGGIAVLLFFLALEKGTMTNSVVLQNTYPIFAALLSLYFLKEKVSLRLAFFLMLTFLGIIVLIRPEIGSIRLGDIFALISGLLGGLAVTAVRELRQKNESVWTIFFYFCVFGALISLLLAIPYWQWPHTRGWALILSTGVLGFIGQVTMTSSYKYCSTAVGGILSMSSSVFSFMIGFLLLGELVRVWDLIGVFLIIVGNVMVVVYDGDSPSQHQEMQKQFF</sequence>
<feature type="transmembrane region" description="Helical" evidence="6">
    <location>
        <begin position="99"/>
        <end position="119"/>
    </location>
</feature>
<gene>
    <name evidence="8" type="ORF">DCMF_05425</name>
</gene>
<dbReference type="PANTHER" id="PTHR22911:SF6">
    <property type="entry name" value="SOLUTE CARRIER FAMILY 35 MEMBER G1"/>
    <property type="match status" value="1"/>
</dbReference>
<evidence type="ECO:0000256" key="2">
    <source>
        <dbReference type="ARBA" id="ARBA00007362"/>
    </source>
</evidence>
<feature type="transmembrane region" description="Helical" evidence="6">
    <location>
        <begin position="44"/>
        <end position="63"/>
    </location>
</feature>
<dbReference type="OrthoDB" id="5148831at2"/>
<dbReference type="AlphaFoldDB" id="A0A3G1KPB3"/>
<organism evidence="8 9">
    <name type="scientific">Formimonas warabiya</name>
    <dbReference type="NCBI Taxonomy" id="1761012"/>
    <lineage>
        <taxon>Bacteria</taxon>
        <taxon>Bacillati</taxon>
        <taxon>Bacillota</taxon>
        <taxon>Clostridia</taxon>
        <taxon>Eubacteriales</taxon>
        <taxon>Peptococcaceae</taxon>
        <taxon>Candidatus Formimonas</taxon>
    </lineage>
</organism>
<keyword evidence="3 6" id="KW-0812">Transmembrane</keyword>
<evidence type="ECO:0000313" key="9">
    <source>
        <dbReference type="Proteomes" id="UP000323521"/>
    </source>
</evidence>
<dbReference type="EMBL" id="CP017634">
    <property type="protein sequence ID" value="ATW24304.1"/>
    <property type="molecule type" value="Genomic_DNA"/>
</dbReference>
<dbReference type="InterPro" id="IPR037185">
    <property type="entry name" value="EmrE-like"/>
</dbReference>
<dbReference type="PANTHER" id="PTHR22911">
    <property type="entry name" value="ACYL-MALONYL CONDENSING ENZYME-RELATED"/>
    <property type="match status" value="1"/>
</dbReference>
<feature type="transmembrane region" description="Helical" evidence="6">
    <location>
        <begin position="239"/>
        <end position="260"/>
    </location>
</feature>
<evidence type="ECO:0000259" key="7">
    <source>
        <dbReference type="Pfam" id="PF00892"/>
    </source>
</evidence>
<dbReference type="Pfam" id="PF00892">
    <property type="entry name" value="EamA"/>
    <property type="match status" value="2"/>
</dbReference>
<feature type="domain" description="EamA" evidence="7">
    <location>
        <begin position="14"/>
        <end position="143"/>
    </location>
</feature>
<dbReference type="InterPro" id="IPR000620">
    <property type="entry name" value="EamA_dom"/>
</dbReference>
<feature type="transmembrane region" description="Helical" evidence="6">
    <location>
        <begin position="266"/>
        <end position="285"/>
    </location>
</feature>
<keyword evidence="4 6" id="KW-1133">Transmembrane helix</keyword>
<feature type="transmembrane region" description="Helical" evidence="6">
    <location>
        <begin position="12"/>
        <end position="32"/>
    </location>
</feature>
<keyword evidence="9" id="KW-1185">Reference proteome</keyword>
<dbReference type="RefSeq" id="WP_148133484.1">
    <property type="nucleotide sequence ID" value="NZ_CP017634.1"/>
</dbReference>
<comment type="similarity">
    <text evidence="2">Belongs to the EamA transporter family.</text>
</comment>
<name>A0A3G1KPB3_FORW1</name>
<dbReference type="GO" id="GO:0016020">
    <property type="term" value="C:membrane"/>
    <property type="evidence" value="ECO:0007669"/>
    <property type="project" value="UniProtKB-SubCell"/>
</dbReference>
<keyword evidence="5 6" id="KW-0472">Membrane</keyword>
<reference evidence="8 9" key="1">
    <citation type="submission" date="2016-10" db="EMBL/GenBank/DDBJ databases">
        <title>Complete Genome Sequence of Peptococcaceae strain DCMF.</title>
        <authorList>
            <person name="Edwards R.J."/>
            <person name="Holland S.I."/>
            <person name="Deshpande N.P."/>
            <person name="Wong Y.K."/>
            <person name="Ertan H."/>
            <person name="Manefield M."/>
            <person name="Russell T.L."/>
            <person name="Lee M.J."/>
        </authorList>
    </citation>
    <scope>NUCLEOTIDE SEQUENCE [LARGE SCALE GENOMIC DNA]</scope>
    <source>
        <strain evidence="8 9">DCMF</strain>
    </source>
</reference>
<evidence type="ECO:0000256" key="5">
    <source>
        <dbReference type="ARBA" id="ARBA00023136"/>
    </source>
</evidence>
<feature type="transmembrane region" description="Helical" evidence="6">
    <location>
        <begin position="126"/>
        <end position="143"/>
    </location>
</feature>
<evidence type="ECO:0000313" key="8">
    <source>
        <dbReference type="EMBL" id="ATW24304.1"/>
    </source>
</evidence>
<protein>
    <recommendedName>
        <fullName evidence="7">EamA domain-containing protein</fullName>
    </recommendedName>
</protein>
<comment type="subcellular location">
    <subcellularLocation>
        <location evidence="1">Membrane</location>
        <topology evidence="1">Multi-pass membrane protein</topology>
    </subcellularLocation>
</comment>
<proteinExistence type="inferred from homology"/>
<evidence type="ECO:0000256" key="3">
    <source>
        <dbReference type="ARBA" id="ARBA00022692"/>
    </source>
</evidence>
<evidence type="ECO:0000256" key="4">
    <source>
        <dbReference type="ARBA" id="ARBA00022989"/>
    </source>
</evidence>
<evidence type="ECO:0000256" key="1">
    <source>
        <dbReference type="ARBA" id="ARBA00004141"/>
    </source>
</evidence>